<dbReference type="GO" id="GO:0008237">
    <property type="term" value="F:metallopeptidase activity"/>
    <property type="evidence" value="ECO:0007669"/>
    <property type="project" value="InterPro"/>
</dbReference>
<evidence type="ECO:0000313" key="3">
    <source>
        <dbReference type="Proteomes" id="UP000190744"/>
    </source>
</evidence>
<name>A0A1S9RPV1_PENBI</name>
<dbReference type="Proteomes" id="UP000190744">
    <property type="component" value="Unassembled WGS sequence"/>
</dbReference>
<comment type="caution">
    <text evidence="2">The sequence shown here is derived from an EMBL/GenBank/DDBJ whole genome shotgun (WGS) entry which is preliminary data.</text>
</comment>
<keyword evidence="1" id="KW-0732">Signal</keyword>
<dbReference type="InterPro" id="IPR024079">
    <property type="entry name" value="MetalloPept_cat_dom_sf"/>
</dbReference>
<dbReference type="EMBL" id="LJBN01000125">
    <property type="protein sequence ID" value="OOQ87361.1"/>
    <property type="molecule type" value="Genomic_DNA"/>
</dbReference>
<dbReference type="SUPFAM" id="SSF55486">
    <property type="entry name" value="Metalloproteases ('zincins'), catalytic domain"/>
    <property type="match status" value="1"/>
</dbReference>
<organism evidence="2 3">
    <name type="scientific">Penicillium brasilianum</name>
    <dbReference type="NCBI Taxonomy" id="104259"/>
    <lineage>
        <taxon>Eukaryota</taxon>
        <taxon>Fungi</taxon>
        <taxon>Dikarya</taxon>
        <taxon>Ascomycota</taxon>
        <taxon>Pezizomycotina</taxon>
        <taxon>Eurotiomycetes</taxon>
        <taxon>Eurotiomycetidae</taxon>
        <taxon>Eurotiales</taxon>
        <taxon>Aspergillaceae</taxon>
        <taxon>Penicillium</taxon>
    </lineage>
</organism>
<proteinExistence type="predicted"/>
<sequence>MVNAATMTWSKVILLLSSLLLQAIWVDAYSIDSSCDPIKSTLVEAVGKAMKLAEDAETALNGNDPNVNELKGWFFADYRLDIVKGIYKNVQEFKNLKDVDLNDNHDPILYCDLSRYEETKVEVDGKEDTYLLDKTTNLILPKSKEYDGCKSGDTVAYRSAQVKNGQLVKNSIQLCPWYLTVLGHSAYSTIDAVTNHKNLNDYNPKRPLTDGEPNADVFGSRLDVSLLHEFSHALAEDKGHTKDWEYRWEGCMSAGPVGCNNAESISYFAMGVQMINKKAYFTKEGKMALLKNKPNAGKRDVQMVMQPWTG</sequence>
<evidence type="ECO:0008006" key="4">
    <source>
        <dbReference type="Google" id="ProtNLM"/>
    </source>
</evidence>
<gene>
    <name evidence="2" type="ORF">PEBR_17167</name>
</gene>
<evidence type="ECO:0000256" key="1">
    <source>
        <dbReference type="SAM" id="SignalP"/>
    </source>
</evidence>
<accession>A0A1S9RPV1</accession>
<feature type="chain" id="PRO_5012888007" description="Lysine-specific metallo-endopeptidase domain-containing protein" evidence="1">
    <location>
        <begin position="29"/>
        <end position="310"/>
    </location>
</feature>
<reference evidence="3" key="1">
    <citation type="submission" date="2015-09" db="EMBL/GenBank/DDBJ databases">
        <authorList>
            <person name="Fill T.P."/>
            <person name="Baretta J.F."/>
            <person name="de Almeida L.G."/>
            <person name="Rocha M."/>
            <person name="de Souza D.H."/>
            <person name="Malavazi I."/>
            <person name="Cerdeira L.T."/>
            <person name="Hong H."/>
            <person name="Samborskyy M."/>
            <person name="de Vasconcelos A.T."/>
            <person name="Leadlay P."/>
            <person name="Rodrigues-Filho E."/>
        </authorList>
    </citation>
    <scope>NUCLEOTIDE SEQUENCE [LARGE SCALE GENOMIC DNA]</scope>
    <source>
        <strain evidence="3">LaBioMMi 136</strain>
    </source>
</reference>
<evidence type="ECO:0000313" key="2">
    <source>
        <dbReference type="EMBL" id="OOQ87361.1"/>
    </source>
</evidence>
<protein>
    <recommendedName>
        <fullName evidence="4">Lysine-specific metallo-endopeptidase domain-containing protein</fullName>
    </recommendedName>
</protein>
<feature type="signal peptide" evidence="1">
    <location>
        <begin position="1"/>
        <end position="28"/>
    </location>
</feature>
<dbReference type="AlphaFoldDB" id="A0A1S9RPV1"/>
<dbReference type="Gene3D" id="3.40.390.10">
    <property type="entry name" value="Collagenase (Catalytic Domain)"/>
    <property type="match status" value="1"/>
</dbReference>